<feature type="transmembrane region" description="Helical" evidence="5">
    <location>
        <begin position="296"/>
        <end position="317"/>
    </location>
</feature>
<name>A0A9W6KR30_9ACTN</name>
<dbReference type="PANTHER" id="PTHR42718">
    <property type="entry name" value="MAJOR FACILITATOR SUPERFAMILY MULTIDRUG TRANSPORTER MFSC"/>
    <property type="match status" value="1"/>
</dbReference>
<dbReference type="SUPFAM" id="SSF103473">
    <property type="entry name" value="MFS general substrate transporter"/>
    <property type="match status" value="1"/>
</dbReference>
<evidence type="ECO:0000256" key="5">
    <source>
        <dbReference type="SAM" id="Phobius"/>
    </source>
</evidence>
<feature type="transmembrane region" description="Helical" evidence="5">
    <location>
        <begin position="398"/>
        <end position="421"/>
    </location>
</feature>
<feature type="transmembrane region" description="Helical" evidence="5">
    <location>
        <begin position="223"/>
        <end position="240"/>
    </location>
</feature>
<feature type="transmembrane region" description="Helical" evidence="5">
    <location>
        <begin position="72"/>
        <end position="92"/>
    </location>
</feature>
<dbReference type="Gene3D" id="1.20.1250.20">
    <property type="entry name" value="MFS general substrate transporter like domains"/>
    <property type="match status" value="1"/>
</dbReference>
<evidence type="ECO:0000256" key="2">
    <source>
        <dbReference type="ARBA" id="ARBA00022692"/>
    </source>
</evidence>
<accession>A0A9W6KR30</accession>
<feature type="transmembrane region" description="Helical" evidence="5">
    <location>
        <begin position="191"/>
        <end position="211"/>
    </location>
</feature>
<sequence>MRKWLPLLAVSLSTLMLLIDITIVSIAAPALARDLHASFAALQWTVDLYVLALAALLMAAGSLADRIGHRRVFVAGLVVFAAASLACGLAPGTGSLIAARGVQGLGAAAMYATNAALLGLTYSGRDRSVAFGIWGAANGAAAAAGPILGGLLTEHVGWRAIFLVNLPVAAAALLLARHVTGHTRPRGAGRLDRPGVVSFTAAASLLVYGLIRAGDAGWSDRLAVAALVLGGLAALGFVAVELRQREPMLDLRLFRASAFSVLMLAAAALTASAFAGLVFVSVWAQTVLRLDAMDAGLVLAPMAVVAFVVAGAGGRLLHGVPARLSIGGGLLLIGAGDALGLLIGPGSGWPAVVPALVVVGVGVGLSTPVIASATLAVVPPARAGMANGASNTFRQLGYALALPVFATVLAGASGDVLGGGASPAAFADGLDRIFAVSAAIAFVGGFAVLTLLRTTTVVRESDDRGLTTADPRTATIDA</sequence>
<dbReference type="CDD" id="cd17321">
    <property type="entry name" value="MFS_MMR_MDR_like"/>
    <property type="match status" value="1"/>
</dbReference>
<comment type="caution">
    <text evidence="7">The sequence shown here is derived from an EMBL/GenBank/DDBJ whole genome shotgun (WGS) entry which is preliminary data.</text>
</comment>
<dbReference type="GO" id="GO:0022857">
    <property type="term" value="F:transmembrane transporter activity"/>
    <property type="evidence" value="ECO:0007669"/>
    <property type="project" value="InterPro"/>
</dbReference>
<dbReference type="PROSITE" id="PS50850">
    <property type="entry name" value="MFS"/>
    <property type="match status" value="1"/>
</dbReference>
<feature type="transmembrane region" description="Helical" evidence="5">
    <location>
        <begin position="324"/>
        <end position="343"/>
    </location>
</feature>
<dbReference type="Pfam" id="PF07690">
    <property type="entry name" value="MFS_1"/>
    <property type="match status" value="1"/>
</dbReference>
<dbReference type="Proteomes" id="UP001143480">
    <property type="component" value="Unassembled WGS sequence"/>
</dbReference>
<keyword evidence="4 5" id="KW-0472">Membrane</keyword>
<evidence type="ECO:0000256" key="3">
    <source>
        <dbReference type="ARBA" id="ARBA00022989"/>
    </source>
</evidence>
<evidence type="ECO:0000313" key="7">
    <source>
        <dbReference type="EMBL" id="GLL05703.1"/>
    </source>
</evidence>
<keyword evidence="2 5" id="KW-0812">Transmembrane</keyword>
<evidence type="ECO:0000313" key="8">
    <source>
        <dbReference type="Proteomes" id="UP001143480"/>
    </source>
</evidence>
<reference evidence="7" key="1">
    <citation type="journal article" date="2014" name="Int. J. Syst. Evol. Microbiol.">
        <title>Complete genome sequence of Corynebacterium casei LMG S-19264T (=DSM 44701T), isolated from a smear-ripened cheese.</title>
        <authorList>
            <consortium name="US DOE Joint Genome Institute (JGI-PGF)"/>
            <person name="Walter F."/>
            <person name="Albersmeier A."/>
            <person name="Kalinowski J."/>
            <person name="Ruckert C."/>
        </authorList>
    </citation>
    <scope>NUCLEOTIDE SEQUENCE</scope>
    <source>
        <strain evidence="7">VKM Ac-1321</strain>
    </source>
</reference>
<dbReference type="PRINTS" id="PR01036">
    <property type="entry name" value="TCRTETB"/>
</dbReference>
<keyword evidence="8" id="KW-1185">Reference proteome</keyword>
<dbReference type="EMBL" id="BSFP01000062">
    <property type="protein sequence ID" value="GLL05703.1"/>
    <property type="molecule type" value="Genomic_DNA"/>
</dbReference>
<dbReference type="GO" id="GO:0005886">
    <property type="term" value="C:plasma membrane"/>
    <property type="evidence" value="ECO:0007669"/>
    <property type="project" value="UniProtKB-SubCell"/>
</dbReference>
<feature type="transmembrane region" description="Helical" evidence="5">
    <location>
        <begin position="261"/>
        <end position="284"/>
    </location>
</feature>
<protein>
    <submittedName>
        <fullName evidence="7">MFS transporter</fullName>
    </submittedName>
</protein>
<feature type="transmembrane region" description="Helical" evidence="5">
    <location>
        <begin position="104"/>
        <end position="122"/>
    </location>
</feature>
<dbReference type="InterPro" id="IPR036259">
    <property type="entry name" value="MFS_trans_sf"/>
</dbReference>
<gene>
    <name evidence="7" type="ORF">GCM10017581_074500</name>
</gene>
<feature type="domain" description="Major facilitator superfamily (MFS) profile" evidence="6">
    <location>
        <begin position="6"/>
        <end position="456"/>
    </location>
</feature>
<evidence type="ECO:0000256" key="4">
    <source>
        <dbReference type="ARBA" id="ARBA00023136"/>
    </source>
</evidence>
<proteinExistence type="predicted"/>
<reference evidence="7" key="2">
    <citation type="submission" date="2023-01" db="EMBL/GenBank/DDBJ databases">
        <authorList>
            <person name="Sun Q."/>
            <person name="Evtushenko L."/>
        </authorList>
    </citation>
    <scope>NUCLEOTIDE SEQUENCE</scope>
    <source>
        <strain evidence="7">VKM Ac-1321</strain>
    </source>
</reference>
<feature type="transmembrane region" description="Helical" evidence="5">
    <location>
        <begin position="42"/>
        <end position="60"/>
    </location>
</feature>
<comment type="subcellular location">
    <subcellularLocation>
        <location evidence="1">Cell membrane</location>
        <topology evidence="1">Multi-pass membrane protein</topology>
    </subcellularLocation>
</comment>
<dbReference type="InterPro" id="IPR011701">
    <property type="entry name" value="MFS"/>
</dbReference>
<dbReference type="RefSeq" id="WP_261964613.1">
    <property type="nucleotide sequence ID" value="NZ_BAAAXA010000001.1"/>
</dbReference>
<organism evidence="7 8">
    <name type="scientific">Dactylosporangium matsuzakiense</name>
    <dbReference type="NCBI Taxonomy" id="53360"/>
    <lineage>
        <taxon>Bacteria</taxon>
        <taxon>Bacillati</taxon>
        <taxon>Actinomycetota</taxon>
        <taxon>Actinomycetes</taxon>
        <taxon>Micromonosporales</taxon>
        <taxon>Micromonosporaceae</taxon>
        <taxon>Dactylosporangium</taxon>
    </lineage>
</organism>
<dbReference type="InterPro" id="IPR020846">
    <property type="entry name" value="MFS_dom"/>
</dbReference>
<feature type="transmembrane region" description="Helical" evidence="5">
    <location>
        <begin position="129"/>
        <end position="152"/>
    </location>
</feature>
<feature type="transmembrane region" description="Helical" evidence="5">
    <location>
        <begin position="355"/>
        <end position="378"/>
    </location>
</feature>
<dbReference type="Gene3D" id="1.20.1720.10">
    <property type="entry name" value="Multidrug resistance protein D"/>
    <property type="match status" value="1"/>
</dbReference>
<dbReference type="PANTHER" id="PTHR42718:SF49">
    <property type="entry name" value="EXPORT PROTEIN"/>
    <property type="match status" value="1"/>
</dbReference>
<keyword evidence="3 5" id="KW-1133">Transmembrane helix</keyword>
<evidence type="ECO:0000259" key="6">
    <source>
        <dbReference type="PROSITE" id="PS50850"/>
    </source>
</evidence>
<feature type="transmembrane region" description="Helical" evidence="5">
    <location>
        <begin position="158"/>
        <end position="179"/>
    </location>
</feature>
<feature type="transmembrane region" description="Helical" evidence="5">
    <location>
        <begin position="433"/>
        <end position="452"/>
    </location>
</feature>
<evidence type="ECO:0000256" key="1">
    <source>
        <dbReference type="ARBA" id="ARBA00004651"/>
    </source>
</evidence>
<dbReference type="AlphaFoldDB" id="A0A9W6KR30"/>